<dbReference type="RefSeq" id="XP_007911227.1">
    <property type="nucleotide sequence ID" value="XM_007913036.1"/>
</dbReference>
<dbReference type="KEGG" id="tmn:UCRPA7_440"/>
<dbReference type="GeneID" id="19324848"/>
<name>R8BX99_PHAM7</name>
<dbReference type="HOGENOM" id="CLU_002865_2_4_1"/>
<dbReference type="GO" id="GO:0016614">
    <property type="term" value="F:oxidoreductase activity, acting on CH-OH group of donors"/>
    <property type="evidence" value="ECO:0007669"/>
    <property type="project" value="InterPro"/>
</dbReference>
<dbReference type="eggNOG" id="KOG1238">
    <property type="taxonomic scope" value="Eukaryota"/>
</dbReference>
<dbReference type="SUPFAM" id="SSF51905">
    <property type="entry name" value="FAD/NAD(P)-binding domain"/>
    <property type="match status" value="1"/>
</dbReference>
<sequence>MFRELIKNQDKRLGWNAQDVGYRIRPTDDEVAALGPAFQEAWDKHYRDFPDRPLAIGAAIDSFTGDPSILPVGQYISVSAFTTYPFSRGYVHITGPALEDELDFETGYFADAGGNDIKKHIWLYKKQREIFRRMQLYRGEVAISHPPFPEGSEAACKELGAPLSDVQDIKYSAEDDAILEKWLRERVETTWHSLGTCKMAPLEKKGVVDANLSVWGVQGLKVADLSIAPENVAANTNNTALAIGEKAADIFIQELGLRK</sequence>
<dbReference type="InterPro" id="IPR036188">
    <property type="entry name" value="FAD/NAD-bd_sf"/>
</dbReference>
<evidence type="ECO:0000313" key="3">
    <source>
        <dbReference type="EMBL" id="EOO04026.1"/>
    </source>
</evidence>
<dbReference type="Proteomes" id="UP000014074">
    <property type="component" value="Unassembled WGS sequence"/>
</dbReference>
<feature type="domain" description="Glucose-methanol-choline oxidoreductase C-terminal" evidence="2">
    <location>
        <begin position="85"/>
        <end position="244"/>
    </location>
</feature>
<evidence type="ECO:0000259" key="2">
    <source>
        <dbReference type="Pfam" id="PF05199"/>
    </source>
</evidence>
<dbReference type="Gene3D" id="3.50.50.60">
    <property type="entry name" value="FAD/NAD(P)-binding domain"/>
    <property type="match status" value="1"/>
</dbReference>
<reference evidence="4" key="1">
    <citation type="journal article" date="2013" name="Genome Announc.">
        <title>Draft genome sequence of the ascomycete Phaeoacremonium aleophilum strain UCR-PA7, a causal agent of the esca disease complex in grapevines.</title>
        <authorList>
            <person name="Blanco-Ulate B."/>
            <person name="Rolshausen P."/>
            <person name="Cantu D."/>
        </authorList>
    </citation>
    <scope>NUCLEOTIDE SEQUENCE [LARGE SCALE GENOMIC DNA]</scope>
    <source>
        <strain evidence="4">UCR-PA7</strain>
    </source>
</reference>
<evidence type="ECO:0000313" key="4">
    <source>
        <dbReference type="Proteomes" id="UP000014074"/>
    </source>
</evidence>
<dbReference type="EMBL" id="KB932806">
    <property type="protein sequence ID" value="EOO04026.1"/>
    <property type="molecule type" value="Genomic_DNA"/>
</dbReference>
<evidence type="ECO:0000256" key="1">
    <source>
        <dbReference type="ARBA" id="ARBA00010790"/>
    </source>
</evidence>
<dbReference type="Gene3D" id="3.30.560.10">
    <property type="entry name" value="Glucose Oxidase, domain 3"/>
    <property type="match status" value="1"/>
</dbReference>
<dbReference type="InterPro" id="IPR012132">
    <property type="entry name" value="GMC_OxRdtase"/>
</dbReference>
<dbReference type="OrthoDB" id="269227at2759"/>
<dbReference type="AlphaFoldDB" id="R8BX99"/>
<dbReference type="InterPro" id="IPR007867">
    <property type="entry name" value="GMC_OxRtase_C"/>
</dbReference>
<dbReference type="PANTHER" id="PTHR11552">
    <property type="entry name" value="GLUCOSE-METHANOL-CHOLINE GMC OXIDOREDUCTASE"/>
    <property type="match status" value="1"/>
</dbReference>
<gene>
    <name evidence="3" type="ORF">UCRPA7_440</name>
</gene>
<dbReference type="GO" id="GO:0050660">
    <property type="term" value="F:flavin adenine dinucleotide binding"/>
    <property type="evidence" value="ECO:0007669"/>
    <property type="project" value="InterPro"/>
</dbReference>
<proteinExistence type="inferred from homology"/>
<keyword evidence="4" id="KW-1185">Reference proteome</keyword>
<comment type="similarity">
    <text evidence="1">Belongs to the GMC oxidoreductase family.</text>
</comment>
<accession>R8BX99</accession>
<protein>
    <submittedName>
        <fullName evidence="3">Putative alcohol oxidase protein</fullName>
    </submittedName>
</protein>
<dbReference type="Pfam" id="PF05199">
    <property type="entry name" value="GMC_oxred_C"/>
    <property type="match status" value="1"/>
</dbReference>
<organism evidence="3 4">
    <name type="scientific">Phaeoacremonium minimum (strain UCR-PA7)</name>
    <name type="common">Esca disease fungus</name>
    <name type="synonym">Togninia minima</name>
    <dbReference type="NCBI Taxonomy" id="1286976"/>
    <lineage>
        <taxon>Eukaryota</taxon>
        <taxon>Fungi</taxon>
        <taxon>Dikarya</taxon>
        <taxon>Ascomycota</taxon>
        <taxon>Pezizomycotina</taxon>
        <taxon>Sordariomycetes</taxon>
        <taxon>Sordariomycetidae</taxon>
        <taxon>Togniniales</taxon>
        <taxon>Togniniaceae</taxon>
        <taxon>Phaeoacremonium</taxon>
    </lineage>
</organism>
<dbReference type="PANTHER" id="PTHR11552:SF78">
    <property type="entry name" value="GLUCOSE-METHANOL-CHOLINE OXIDOREDUCTASE N-TERMINAL DOMAIN-CONTAINING PROTEIN"/>
    <property type="match status" value="1"/>
</dbReference>
<dbReference type="SUPFAM" id="SSF54373">
    <property type="entry name" value="FAD-linked reductases, C-terminal domain"/>
    <property type="match status" value="1"/>
</dbReference>